<reference evidence="2" key="2">
    <citation type="journal article" date="2023" name="Infect Dis Poverty">
        <title>Chromosome-scale genome of the human blood fluke Schistosoma mekongi and its implications for public health.</title>
        <authorList>
            <person name="Zhou M."/>
            <person name="Xu L."/>
            <person name="Xu D."/>
            <person name="Chen W."/>
            <person name="Khan J."/>
            <person name="Hu Y."/>
            <person name="Huang H."/>
            <person name="Wei H."/>
            <person name="Zhang Y."/>
            <person name="Chusongsang P."/>
            <person name="Tanasarnprasert K."/>
            <person name="Hu X."/>
            <person name="Limpanont Y."/>
            <person name="Lv Z."/>
        </authorList>
    </citation>
    <scope>NUCLEOTIDE SEQUENCE</scope>
    <source>
        <strain evidence="2">LV_2022a</strain>
    </source>
</reference>
<evidence type="ECO:0000313" key="3">
    <source>
        <dbReference type="Proteomes" id="UP001292079"/>
    </source>
</evidence>
<comment type="caution">
    <text evidence="2">The sequence shown here is derived from an EMBL/GenBank/DDBJ whole genome shotgun (WGS) entry which is preliminary data.</text>
</comment>
<reference evidence="2" key="1">
    <citation type="submission" date="2022-04" db="EMBL/GenBank/DDBJ databases">
        <authorList>
            <person name="Xu L."/>
            <person name="Lv Z."/>
        </authorList>
    </citation>
    <scope>NUCLEOTIDE SEQUENCE</scope>
    <source>
        <strain evidence="2">LV_2022a</strain>
    </source>
</reference>
<keyword evidence="3" id="KW-1185">Reference proteome</keyword>
<dbReference type="EMBL" id="JALJAT010000001">
    <property type="protein sequence ID" value="KAK4476202.1"/>
    <property type="molecule type" value="Genomic_DNA"/>
</dbReference>
<accession>A0AAE2D9L7</accession>
<protein>
    <submittedName>
        <fullName evidence="2">Uncharacterized protein</fullName>
    </submittedName>
</protein>
<proteinExistence type="predicted"/>
<feature type="chain" id="PRO_5041994881" evidence="1">
    <location>
        <begin position="23"/>
        <end position="261"/>
    </location>
</feature>
<feature type="signal peptide" evidence="1">
    <location>
        <begin position="1"/>
        <end position="22"/>
    </location>
</feature>
<dbReference type="AlphaFoldDB" id="A0AAE2D9L7"/>
<sequence length="261" mass="28782">MNSLKPNLLVMMVVSVIRISETAVVSSRQVYSPTTWGGGMYPVAYGASERTPYSMTEQDQQMSLPTPKTKYVNRYQILQPNVPSYSLYVQPTMNRDLKQPGYLVGQQSLPGQATTVYSRDQQIQAATANAGTDDEVEITPRTTARDSQYSDSSVVGSPDDGVIGNNGGILGSPQDLAVVESAGQPVYTGDMRQNQYLYSNTVPLDRRLYNPSFNSLQYQFDKHMNTMQFGMNQYEQPLYGQVSTGTIPSSQYANGLTATNM</sequence>
<evidence type="ECO:0000313" key="2">
    <source>
        <dbReference type="EMBL" id="KAK4476202.1"/>
    </source>
</evidence>
<dbReference type="Proteomes" id="UP001292079">
    <property type="component" value="Unassembled WGS sequence"/>
</dbReference>
<name>A0AAE2D9L7_SCHME</name>
<organism evidence="2 3">
    <name type="scientific">Schistosoma mekongi</name>
    <name type="common">Parasitic worm</name>
    <dbReference type="NCBI Taxonomy" id="38744"/>
    <lineage>
        <taxon>Eukaryota</taxon>
        <taxon>Metazoa</taxon>
        <taxon>Spiralia</taxon>
        <taxon>Lophotrochozoa</taxon>
        <taxon>Platyhelminthes</taxon>
        <taxon>Trematoda</taxon>
        <taxon>Digenea</taxon>
        <taxon>Strigeidida</taxon>
        <taxon>Schistosomatoidea</taxon>
        <taxon>Schistosomatidae</taxon>
        <taxon>Schistosoma</taxon>
    </lineage>
</organism>
<gene>
    <name evidence="2" type="ORF">MN116_001414</name>
</gene>
<evidence type="ECO:0000256" key="1">
    <source>
        <dbReference type="SAM" id="SignalP"/>
    </source>
</evidence>
<keyword evidence="1" id="KW-0732">Signal</keyword>